<dbReference type="EMBL" id="JABBNB010000009">
    <property type="protein sequence ID" value="NMO01753.1"/>
    <property type="molecule type" value="Genomic_DNA"/>
</dbReference>
<evidence type="ECO:0000259" key="1">
    <source>
        <dbReference type="Pfam" id="PF03061"/>
    </source>
</evidence>
<name>A0A848KZB3_9ACTN</name>
<dbReference type="Pfam" id="PF03061">
    <property type="entry name" value="4HBT"/>
    <property type="match status" value="1"/>
</dbReference>
<dbReference type="InterPro" id="IPR006683">
    <property type="entry name" value="Thioestr_dom"/>
</dbReference>
<dbReference type="Proteomes" id="UP000550729">
    <property type="component" value="Unassembled WGS sequence"/>
</dbReference>
<keyword evidence="3" id="KW-1185">Reference proteome</keyword>
<dbReference type="SUPFAM" id="SSF54637">
    <property type="entry name" value="Thioesterase/thiol ester dehydrase-isomerase"/>
    <property type="match status" value="1"/>
</dbReference>
<dbReference type="Gene3D" id="3.10.129.10">
    <property type="entry name" value="Hotdog Thioesterase"/>
    <property type="match status" value="1"/>
</dbReference>
<gene>
    <name evidence="2" type="ORF">HH308_11055</name>
</gene>
<dbReference type="CDD" id="cd03443">
    <property type="entry name" value="PaaI_thioesterase"/>
    <property type="match status" value="1"/>
</dbReference>
<dbReference type="RefSeq" id="WP_170194251.1">
    <property type="nucleotide sequence ID" value="NZ_JABBNB010000009.1"/>
</dbReference>
<comment type="caution">
    <text evidence="2">The sequence shown here is derived from an EMBL/GenBank/DDBJ whole genome shotgun (WGS) entry which is preliminary data.</text>
</comment>
<evidence type="ECO:0000313" key="3">
    <source>
        <dbReference type="Proteomes" id="UP000550729"/>
    </source>
</evidence>
<organism evidence="2 3">
    <name type="scientific">Gordonia asplenii</name>
    <dbReference type="NCBI Taxonomy" id="2725283"/>
    <lineage>
        <taxon>Bacteria</taxon>
        <taxon>Bacillati</taxon>
        <taxon>Actinomycetota</taxon>
        <taxon>Actinomycetes</taxon>
        <taxon>Mycobacteriales</taxon>
        <taxon>Gordoniaceae</taxon>
        <taxon>Gordonia</taxon>
    </lineage>
</organism>
<dbReference type="AlphaFoldDB" id="A0A848KZB3"/>
<dbReference type="InterPro" id="IPR029069">
    <property type="entry name" value="HotDog_dom_sf"/>
</dbReference>
<evidence type="ECO:0000313" key="2">
    <source>
        <dbReference type="EMBL" id="NMO01753.1"/>
    </source>
</evidence>
<sequence>MTIDDLQNFLTNAPIADTLGLRLHDAAVDRTTITMPIAPHLTFDGTTVQGAIVATLADFAAVACASMVARPGQFVATIGCETHNLAPARGERLVAVGRLISKPGRRMVAAADVYADDESGPLCLTGLFTAAAIG</sequence>
<reference evidence="2 3" key="1">
    <citation type="submission" date="2020-04" db="EMBL/GenBank/DDBJ databases">
        <title>Gordonia sp. nov. TBRC 11910.</title>
        <authorList>
            <person name="Suriyachadkun C."/>
        </authorList>
    </citation>
    <scope>NUCLEOTIDE SEQUENCE [LARGE SCALE GENOMIC DNA]</scope>
    <source>
        <strain evidence="2 3">TBRC 11910</strain>
    </source>
</reference>
<protein>
    <submittedName>
        <fullName evidence="2">PaaI family thioesterase</fullName>
    </submittedName>
</protein>
<feature type="domain" description="Thioesterase" evidence="1">
    <location>
        <begin position="47"/>
        <end position="118"/>
    </location>
</feature>
<proteinExistence type="predicted"/>
<accession>A0A848KZB3</accession>